<dbReference type="Pfam" id="PF03992">
    <property type="entry name" value="ABM"/>
    <property type="match status" value="1"/>
</dbReference>
<dbReference type="EMBL" id="BOQN01000058">
    <property type="protein sequence ID" value="GIM92619.1"/>
    <property type="molecule type" value="Genomic_DNA"/>
</dbReference>
<reference evidence="2 3" key="1">
    <citation type="submission" date="2021-03" db="EMBL/GenBank/DDBJ databases">
        <title>Whole genome shotgun sequence of Actinoplanes toevensis NBRC 105298.</title>
        <authorList>
            <person name="Komaki H."/>
            <person name="Tamura T."/>
        </authorList>
    </citation>
    <scope>NUCLEOTIDE SEQUENCE [LARGE SCALE GENOMIC DNA]</scope>
    <source>
        <strain evidence="2 3">NBRC 105298</strain>
    </source>
</reference>
<dbReference type="RefSeq" id="WP_213008475.1">
    <property type="nucleotide sequence ID" value="NZ_BOQN01000058.1"/>
</dbReference>
<sequence length="107" mass="12181">MADLSPDNDYFTTISVFRAKPQNQQELYALLREGEEELAGFPGLVSATLHLGEDGERVIGYSQWLDEKDFQAMRGRADRKEHFQQVRGLVESVDLIACRVAYTNDKN</sequence>
<dbReference type="InterPro" id="IPR011008">
    <property type="entry name" value="Dimeric_a/b-barrel"/>
</dbReference>
<gene>
    <name evidence="2" type="ORF">Ato02nite_044120</name>
</gene>
<dbReference type="InterPro" id="IPR007138">
    <property type="entry name" value="ABM_dom"/>
</dbReference>
<dbReference type="Gene3D" id="3.30.70.100">
    <property type="match status" value="1"/>
</dbReference>
<proteinExistence type="predicted"/>
<name>A0A919TAV6_9ACTN</name>
<evidence type="ECO:0000313" key="3">
    <source>
        <dbReference type="Proteomes" id="UP000677082"/>
    </source>
</evidence>
<keyword evidence="3" id="KW-1185">Reference proteome</keyword>
<evidence type="ECO:0000259" key="1">
    <source>
        <dbReference type="PROSITE" id="PS51725"/>
    </source>
</evidence>
<dbReference type="AlphaFoldDB" id="A0A919TAV6"/>
<dbReference type="Proteomes" id="UP000677082">
    <property type="component" value="Unassembled WGS sequence"/>
</dbReference>
<dbReference type="PROSITE" id="PS51725">
    <property type="entry name" value="ABM"/>
    <property type="match status" value="1"/>
</dbReference>
<comment type="caution">
    <text evidence="2">The sequence shown here is derived from an EMBL/GenBank/DDBJ whole genome shotgun (WGS) entry which is preliminary data.</text>
</comment>
<accession>A0A919TAV6</accession>
<evidence type="ECO:0000313" key="2">
    <source>
        <dbReference type="EMBL" id="GIM92619.1"/>
    </source>
</evidence>
<feature type="domain" description="ABM" evidence="1">
    <location>
        <begin position="11"/>
        <end position="100"/>
    </location>
</feature>
<protein>
    <recommendedName>
        <fullName evidence="1">ABM domain-containing protein</fullName>
    </recommendedName>
</protein>
<dbReference type="SUPFAM" id="SSF54909">
    <property type="entry name" value="Dimeric alpha+beta barrel"/>
    <property type="match status" value="1"/>
</dbReference>
<organism evidence="2 3">
    <name type="scientific">Paractinoplanes toevensis</name>
    <dbReference type="NCBI Taxonomy" id="571911"/>
    <lineage>
        <taxon>Bacteria</taxon>
        <taxon>Bacillati</taxon>
        <taxon>Actinomycetota</taxon>
        <taxon>Actinomycetes</taxon>
        <taxon>Micromonosporales</taxon>
        <taxon>Micromonosporaceae</taxon>
        <taxon>Paractinoplanes</taxon>
    </lineage>
</organism>